<accession>A0A445AQZ1</accession>
<dbReference type="GO" id="GO:0070987">
    <property type="term" value="P:error-free translesion synthesis"/>
    <property type="evidence" value="ECO:0007669"/>
    <property type="project" value="TreeGrafter"/>
</dbReference>
<organism evidence="3 4">
    <name type="scientific">Arachis hypogaea</name>
    <name type="common">Peanut</name>
    <dbReference type="NCBI Taxonomy" id="3818"/>
    <lineage>
        <taxon>Eukaryota</taxon>
        <taxon>Viridiplantae</taxon>
        <taxon>Streptophyta</taxon>
        <taxon>Embryophyta</taxon>
        <taxon>Tracheophyta</taxon>
        <taxon>Spermatophyta</taxon>
        <taxon>Magnoliopsida</taxon>
        <taxon>eudicotyledons</taxon>
        <taxon>Gunneridae</taxon>
        <taxon>Pentapetalae</taxon>
        <taxon>rosids</taxon>
        <taxon>fabids</taxon>
        <taxon>Fabales</taxon>
        <taxon>Fabaceae</taxon>
        <taxon>Papilionoideae</taxon>
        <taxon>50 kb inversion clade</taxon>
        <taxon>dalbergioids sensu lato</taxon>
        <taxon>Dalbergieae</taxon>
        <taxon>Pterocarpus clade</taxon>
        <taxon>Arachis</taxon>
    </lineage>
</organism>
<reference evidence="3 4" key="1">
    <citation type="submission" date="2019-01" db="EMBL/GenBank/DDBJ databases">
        <title>Sequencing of cultivated peanut Arachis hypogaea provides insights into genome evolution and oil improvement.</title>
        <authorList>
            <person name="Chen X."/>
        </authorList>
    </citation>
    <scope>NUCLEOTIDE SEQUENCE [LARGE SCALE GENOMIC DNA]</scope>
    <source>
        <strain evidence="4">cv. Fuhuasheng</strain>
        <tissue evidence="3">Leaves</tissue>
    </source>
</reference>
<sequence length="176" mass="19754">MGLNFKNNVVLEYCVLPQDCFFVSVVIRNKPALLDKPVAVCHSNNSKGTSEISSANYPARSYGWIYTNLYITQSAILFAQFFGFKLCSMVEDPELLASSIRKEIYETNRCTASAGIGGICLWLVLLLGLQNQMINVTQLQREYVLEYYVIHNLISFFLVQIVPTGEDDDESGVDSD</sequence>
<keyword evidence="1" id="KW-0812">Transmembrane</keyword>
<dbReference type="Pfam" id="PF00817">
    <property type="entry name" value="IMS"/>
    <property type="match status" value="1"/>
</dbReference>
<dbReference type="SUPFAM" id="SSF56672">
    <property type="entry name" value="DNA/RNA polymerases"/>
    <property type="match status" value="1"/>
</dbReference>
<keyword evidence="1" id="KW-1133">Transmembrane helix</keyword>
<dbReference type="GO" id="GO:0005634">
    <property type="term" value="C:nucleus"/>
    <property type="evidence" value="ECO:0007669"/>
    <property type="project" value="TreeGrafter"/>
</dbReference>
<dbReference type="GO" id="GO:0006281">
    <property type="term" value="P:DNA repair"/>
    <property type="evidence" value="ECO:0007669"/>
    <property type="project" value="InterPro"/>
</dbReference>
<evidence type="ECO:0000256" key="1">
    <source>
        <dbReference type="SAM" id="Phobius"/>
    </source>
</evidence>
<evidence type="ECO:0000313" key="3">
    <source>
        <dbReference type="EMBL" id="RYR28857.1"/>
    </source>
</evidence>
<name>A0A445AQZ1_ARAHY</name>
<dbReference type="Proteomes" id="UP000289738">
    <property type="component" value="Chromosome B01"/>
</dbReference>
<gene>
    <name evidence="3" type="ORF">Ahy_B01g053052</name>
</gene>
<dbReference type="PANTHER" id="PTHR45990:SF1">
    <property type="entry name" value="DNA REPAIR PROTEIN REV1"/>
    <property type="match status" value="1"/>
</dbReference>
<dbReference type="OrthoDB" id="427711at2759"/>
<dbReference type="PROSITE" id="PS50173">
    <property type="entry name" value="UMUC"/>
    <property type="match status" value="1"/>
</dbReference>
<dbReference type="PANTHER" id="PTHR45990">
    <property type="entry name" value="DNA REPAIR PROTEIN REV1"/>
    <property type="match status" value="1"/>
</dbReference>
<keyword evidence="1" id="KW-0472">Membrane</keyword>
<dbReference type="GO" id="GO:0003887">
    <property type="term" value="F:DNA-directed DNA polymerase activity"/>
    <property type="evidence" value="ECO:0007669"/>
    <property type="project" value="TreeGrafter"/>
</dbReference>
<dbReference type="InterPro" id="IPR043502">
    <property type="entry name" value="DNA/RNA_pol_sf"/>
</dbReference>
<comment type="caution">
    <text evidence="3">The sequence shown here is derived from an EMBL/GenBank/DDBJ whole genome shotgun (WGS) entry which is preliminary data.</text>
</comment>
<feature type="transmembrane region" description="Helical" evidence="1">
    <location>
        <begin position="110"/>
        <end position="129"/>
    </location>
</feature>
<dbReference type="InterPro" id="IPR001126">
    <property type="entry name" value="UmuC"/>
</dbReference>
<dbReference type="GO" id="GO:0017125">
    <property type="term" value="F:deoxycytidyl transferase activity"/>
    <property type="evidence" value="ECO:0007669"/>
    <property type="project" value="TreeGrafter"/>
</dbReference>
<protein>
    <recommendedName>
        <fullName evidence="2">UmuC domain-containing protein</fullName>
    </recommendedName>
</protein>
<dbReference type="GO" id="GO:0042276">
    <property type="term" value="P:error-prone translesion synthesis"/>
    <property type="evidence" value="ECO:0007669"/>
    <property type="project" value="TreeGrafter"/>
</dbReference>
<evidence type="ECO:0000259" key="2">
    <source>
        <dbReference type="PROSITE" id="PS50173"/>
    </source>
</evidence>
<evidence type="ECO:0000313" key="4">
    <source>
        <dbReference type="Proteomes" id="UP000289738"/>
    </source>
</evidence>
<keyword evidence="4" id="KW-1185">Reference proteome</keyword>
<dbReference type="EMBL" id="SDMP01000011">
    <property type="protein sequence ID" value="RYR28857.1"/>
    <property type="molecule type" value="Genomic_DNA"/>
</dbReference>
<dbReference type="Gene3D" id="3.40.1170.60">
    <property type="match status" value="1"/>
</dbReference>
<proteinExistence type="predicted"/>
<dbReference type="AlphaFoldDB" id="A0A445AQZ1"/>
<dbReference type="STRING" id="3818.A0A445AQZ1"/>
<feature type="domain" description="UmuC" evidence="2">
    <location>
        <begin position="13"/>
        <end position="63"/>
    </location>
</feature>